<keyword evidence="4" id="KW-0413">Isomerase</keyword>
<dbReference type="InterPro" id="IPR000866">
    <property type="entry name" value="AhpC/TSA"/>
</dbReference>
<organism evidence="4 5">
    <name type="scientific">Bryocella elongata</name>
    <dbReference type="NCBI Taxonomy" id="863522"/>
    <lineage>
        <taxon>Bacteria</taxon>
        <taxon>Pseudomonadati</taxon>
        <taxon>Acidobacteriota</taxon>
        <taxon>Terriglobia</taxon>
        <taxon>Terriglobales</taxon>
        <taxon>Acidobacteriaceae</taxon>
        <taxon>Bryocella</taxon>
    </lineage>
</organism>
<dbReference type="PANTHER" id="PTHR42852:SF13">
    <property type="entry name" value="PROTEIN DIPZ"/>
    <property type="match status" value="1"/>
</dbReference>
<dbReference type="Pfam" id="PF00578">
    <property type="entry name" value="AhpC-TSA"/>
    <property type="match status" value="1"/>
</dbReference>
<dbReference type="AlphaFoldDB" id="A0A1H6AAD9"/>
<dbReference type="InterPro" id="IPR013766">
    <property type="entry name" value="Thioredoxin_domain"/>
</dbReference>
<proteinExistence type="predicted"/>
<dbReference type="PROSITE" id="PS51352">
    <property type="entry name" value="THIOREDOXIN_2"/>
    <property type="match status" value="1"/>
</dbReference>
<evidence type="ECO:0000313" key="5">
    <source>
        <dbReference type="Proteomes" id="UP000236728"/>
    </source>
</evidence>
<dbReference type="OrthoDB" id="25753at2"/>
<dbReference type="GO" id="GO:0016209">
    <property type="term" value="F:antioxidant activity"/>
    <property type="evidence" value="ECO:0007669"/>
    <property type="project" value="InterPro"/>
</dbReference>
<dbReference type="InterPro" id="IPR036249">
    <property type="entry name" value="Thioredoxin-like_sf"/>
</dbReference>
<keyword evidence="5" id="KW-1185">Reference proteome</keyword>
<dbReference type="GO" id="GO:0016491">
    <property type="term" value="F:oxidoreductase activity"/>
    <property type="evidence" value="ECO:0007669"/>
    <property type="project" value="InterPro"/>
</dbReference>
<dbReference type="SUPFAM" id="SSF52833">
    <property type="entry name" value="Thioredoxin-like"/>
    <property type="match status" value="1"/>
</dbReference>
<feature type="domain" description="Thioredoxin" evidence="3">
    <location>
        <begin position="145"/>
        <end position="282"/>
    </location>
</feature>
<dbReference type="PROSITE" id="PS00194">
    <property type="entry name" value="THIOREDOXIN_1"/>
    <property type="match status" value="1"/>
</dbReference>
<evidence type="ECO:0000313" key="4">
    <source>
        <dbReference type="EMBL" id="SEG45164.1"/>
    </source>
</evidence>
<feature type="chain" id="PRO_5009292439" evidence="2">
    <location>
        <begin position="21"/>
        <end position="284"/>
    </location>
</feature>
<dbReference type="EMBL" id="FNVA01000005">
    <property type="protein sequence ID" value="SEG45164.1"/>
    <property type="molecule type" value="Genomic_DNA"/>
</dbReference>
<reference evidence="4 5" key="1">
    <citation type="submission" date="2016-10" db="EMBL/GenBank/DDBJ databases">
        <authorList>
            <person name="de Groot N.N."/>
        </authorList>
    </citation>
    <scope>NUCLEOTIDE SEQUENCE [LARGE SCALE GENOMIC DNA]</scope>
    <source>
        <strain evidence="4 5">DSM 22489</strain>
    </source>
</reference>
<gene>
    <name evidence="4" type="ORF">SAMN05421819_3003</name>
</gene>
<dbReference type="RefSeq" id="WP_103933869.1">
    <property type="nucleotide sequence ID" value="NZ_FNVA01000005.1"/>
</dbReference>
<keyword evidence="2" id="KW-0732">Signal</keyword>
<dbReference type="InterPro" id="IPR017937">
    <property type="entry name" value="Thioredoxin_CS"/>
</dbReference>
<protein>
    <submittedName>
        <fullName evidence="4">Thiol-disulfide isomerase or thioredoxin</fullName>
    </submittedName>
</protein>
<dbReference type="Proteomes" id="UP000236728">
    <property type="component" value="Unassembled WGS sequence"/>
</dbReference>
<keyword evidence="1" id="KW-0676">Redox-active center</keyword>
<dbReference type="GO" id="GO:0016853">
    <property type="term" value="F:isomerase activity"/>
    <property type="evidence" value="ECO:0007669"/>
    <property type="project" value="UniProtKB-KW"/>
</dbReference>
<evidence type="ECO:0000259" key="3">
    <source>
        <dbReference type="PROSITE" id="PS51352"/>
    </source>
</evidence>
<evidence type="ECO:0000256" key="1">
    <source>
        <dbReference type="ARBA" id="ARBA00023284"/>
    </source>
</evidence>
<evidence type="ECO:0000256" key="2">
    <source>
        <dbReference type="SAM" id="SignalP"/>
    </source>
</evidence>
<sequence>MKVALLTAALLSSAAMIAGAQATPDSITKEIRGLRALPEAERGPRTGAIAREIAALPAGKPKLSLAVGLAHLSTEGDPGHDNLQAVTDALSSALAEAPVPESAPGKPAEPYHELAELARYEGMHVGGPATQDTQYDAAMKGLEHEDDDVAKADFTLKDGKGKKWTMSELRGKIVLLNFWATWCPPCRVELPNLDVIAEHYASQGLVVLSVTDEDEMKVFNLLHGSFNHINVIYDPGRKTEDRYHVNSLPRTYVFTREGKLAAVGMDGRTQRQFLLMLQKAGLKL</sequence>
<name>A0A1H6AAD9_9BACT</name>
<dbReference type="PANTHER" id="PTHR42852">
    <property type="entry name" value="THIOL:DISULFIDE INTERCHANGE PROTEIN DSBE"/>
    <property type="match status" value="1"/>
</dbReference>
<dbReference type="Gene3D" id="3.40.30.10">
    <property type="entry name" value="Glutaredoxin"/>
    <property type="match status" value="1"/>
</dbReference>
<dbReference type="InterPro" id="IPR050553">
    <property type="entry name" value="Thioredoxin_ResA/DsbE_sf"/>
</dbReference>
<dbReference type="CDD" id="cd02966">
    <property type="entry name" value="TlpA_like_family"/>
    <property type="match status" value="1"/>
</dbReference>
<feature type="signal peptide" evidence="2">
    <location>
        <begin position="1"/>
        <end position="20"/>
    </location>
</feature>
<accession>A0A1H6AAD9</accession>